<protein>
    <recommendedName>
        <fullName evidence="1">N-acetyltransferase domain-containing protein</fullName>
    </recommendedName>
</protein>
<gene>
    <name evidence="2" type="ORF">G314FT_03060</name>
</gene>
<dbReference type="SUPFAM" id="SSF55729">
    <property type="entry name" value="Acyl-CoA N-acyltransferases (Nat)"/>
    <property type="match status" value="1"/>
</dbReference>
<dbReference type="EMBL" id="CP102451">
    <property type="protein sequence ID" value="UUV98214.1"/>
    <property type="molecule type" value="Genomic_DNA"/>
</dbReference>
<name>A0ABY5NX96_9ENTE</name>
<dbReference type="Proteomes" id="UP001058273">
    <property type="component" value="Chromosome"/>
</dbReference>
<reference evidence="2" key="2">
    <citation type="submission" date="2022-08" db="EMBL/GenBank/DDBJ databases">
        <authorList>
            <person name="Poehlein A."/>
            <person name="Guzman J."/>
            <person name="Daniel R."/>
            <person name="Vilcinskas A."/>
        </authorList>
    </citation>
    <scope>NUCLEOTIDE SEQUENCE</scope>
    <source>
        <strain evidence="2">G314FT</strain>
    </source>
</reference>
<dbReference type="CDD" id="cd04301">
    <property type="entry name" value="NAT_SF"/>
    <property type="match status" value="1"/>
</dbReference>
<feature type="domain" description="N-acetyltransferase" evidence="1">
    <location>
        <begin position="16"/>
        <end position="177"/>
    </location>
</feature>
<reference evidence="2" key="1">
    <citation type="submission" date="2022-08" db="EMBL/GenBank/DDBJ databases">
        <title>Genome sequence of Vagococcus luciliae DSM 112651.</title>
        <authorList>
            <person name="Juan G."/>
            <person name="Anja P."/>
            <person name="Rolf D."/>
            <person name="Kampfer P."/>
            <person name="Vilcinskas A."/>
        </authorList>
    </citation>
    <scope>NUCLEOTIDE SEQUENCE</scope>
    <source>
        <strain evidence="2">G314FT</strain>
    </source>
</reference>
<dbReference type="InterPro" id="IPR000182">
    <property type="entry name" value="GNAT_dom"/>
</dbReference>
<evidence type="ECO:0000313" key="2">
    <source>
        <dbReference type="EMBL" id="UUV98214.1"/>
    </source>
</evidence>
<dbReference type="InterPro" id="IPR016181">
    <property type="entry name" value="Acyl_CoA_acyltransferase"/>
</dbReference>
<dbReference type="PROSITE" id="PS51186">
    <property type="entry name" value="GNAT"/>
    <property type="match status" value="1"/>
</dbReference>
<proteinExistence type="predicted"/>
<dbReference type="Pfam" id="PF13302">
    <property type="entry name" value="Acetyltransf_3"/>
    <property type="match status" value="1"/>
</dbReference>
<dbReference type="PANTHER" id="PTHR39173:SF1">
    <property type="entry name" value="ACETYLTRANSFERASE"/>
    <property type="match status" value="1"/>
</dbReference>
<dbReference type="PANTHER" id="PTHR39173">
    <property type="entry name" value="ACETYLTRANSFERASE"/>
    <property type="match status" value="1"/>
</dbReference>
<sequence>MTKMLLIKPTTEWEKEILDYKTEFLSQSGVNWIDGASGLSNFTNIQDWIEHLVLYESNETIPNPDFVTGEQYLFVRETDKKIIGMIHFRHELNEYLFHFGGHIGYSVAPSERNKGYGSRMLKEMLLEKKESPIKKLLITCNDDNIGSAKVIEHNGGILENKVLDESDGKLVRRYWIDN</sequence>
<dbReference type="Gene3D" id="3.40.630.30">
    <property type="match status" value="1"/>
</dbReference>
<organism evidence="2 3">
    <name type="scientific">Vagococcus luciliae</name>
    <dbReference type="NCBI Taxonomy" id="2920380"/>
    <lineage>
        <taxon>Bacteria</taxon>
        <taxon>Bacillati</taxon>
        <taxon>Bacillota</taxon>
        <taxon>Bacilli</taxon>
        <taxon>Lactobacillales</taxon>
        <taxon>Enterococcaceae</taxon>
        <taxon>Vagococcus</taxon>
    </lineage>
</organism>
<accession>A0ABY5NX96</accession>
<evidence type="ECO:0000259" key="1">
    <source>
        <dbReference type="PROSITE" id="PS51186"/>
    </source>
</evidence>
<keyword evidence="3" id="KW-1185">Reference proteome</keyword>
<evidence type="ECO:0000313" key="3">
    <source>
        <dbReference type="Proteomes" id="UP001058273"/>
    </source>
</evidence>